<evidence type="ECO:0000256" key="2">
    <source>
        <dbReference type="ARBA" id="ARBA00011322"/>
    </source>
</evidence>
<comment type="similarity">
    <text evidence="1">Belongs to the SMC family. SbcC subfamily.</text>
</comment>
<evidence type="ECO:0000259" key="5">
    <source>
        <dbReference type="Pfam" id="PF13476"/>
    </source>
</evidence>
<feature type="coiled-coil region" evidence="4">
    <location>
        <begin position="423"/>
        <end position="501"/>
    </location>
</feature>
<dbReference type="PANTHER" id="PTHR32114:SF2">
    <property type="entry name" value="ABC TRANSPORTER ABCH.3"/>
    <property type="match status" value="1"/>
</dbReference>
<dbReference type="Proteomes" id="UP000192486">
    <property type="component" value="Chromosome"/>
</dbReference>
<reference evidence="6 7" key="1">
    <citation type="submission" date="2016-04" db="EMBL/GenBank/DDBJ databases">
        <title>Comparative Genomics and Epigenetics of Sporosarcina ureae.</title>
        <authorList>
            <person name="Oliver A.S."/>
            <person name="Cooper K.K."/>
        </authorList>
    </citation>
    <scope>NUCLEOTIDE SEQUENCE [LARGE SCALE GENOMIC DNA]</scope>
    <source>
        <strain evidence="6 7">S204</strain>
    </source>
</reference>
<dbReference type="Gene3D" id="3.40.50.300">
    <property type="entry name" value="P-loop containing nucleotide triphosphate hydrolases"/>
    <property type="match status" value="2"/>
</dbReference>
<name>A0ABN4YPS3_SPOUR</name>
<organism evidence="6 7">
    <name type="scientific">Sporosarcina ureae</name>
    <dbReference type="NCBI Taxonomy" id="1571"/>
    <lineage>
        <taxon>Bacteria</taxon>
        <taxon>Bacillati</taxon>
        <taxon>Bacillota</taxon>
        <taxon>Bacilli</taxon>
        <taxon>Bacillales</taxon>
        <taxon>Caryophanaceae</taxon>
        <taxon>Sporosarcina</taxon>
    </lineage>
</organism>
<keyword evidence="7" id="KW-1185">Reference proteome</keyword>
<dbReference type="RefSeq" id="WP_029052815.1">
    <property type="nucleotide sequence ID" value="NZ_CP015108.1"/>
</dbReference>
<comment type="subunit">
    <text evidence="2">Heterodimer of SbcC and SbcD.</text>
</comment>
<dbReference type="Pfam" id="PF13476">
    <property type="entry name" value="AAA_23"/>
    <property type="match status" value="1"/>
</dbReference>
<evidence type="ECO:0000313" key="6">
    <source>
        <dbReference type="EMBL" id="ARF13324.1"/>
    </source>
</evidence>
<accession>A0ABN4YPS3</accession>
<feature type="coiled-coil region" evidence="4">
    <location>
        <begin position="293"/>
        <end position="382"/>
    </location>
</feature>
<dbReference type="PANTHER" id="PTHR32114">
    <property type="entry name" value="ABC TRANSPORTER ABCH.3"/>
    <property type="match status" value="1"/>
</dbReference>
<sequence>MKPITLTMTAFGPYKDQETVDFRDLQDHRLFVISGKTGAGKTTIFDGICFALYGQASGEDRTDVKALRSQFADDDIQTTVELTFDIHKRRYRVVRQIPYRKKGNKSDTLGRCELFEEKDEQFIPAVDRQIVTEVNDKIEQLLGFTHAQFSQIMMLPQGEFRKFLTSDTANKEAIMRKIFKTEPYQKIVERLKVKKEEANAEYLREKQLSEAILHQIPAKLPARASLLFTELQSEYPNYHQLVSGLQQEHAHHVTQSKEAHKEYTRLYTIHNKKQQALHDARSINEQFTKLLQRQKELDSMLAKQQEMKSLEQKLQQAERAARLEDLEQQVKSNVTEWQKKERSHSEAVKLLAETEKNLVSAKASYEQELAKESERNEVKEQLLTLNNLLPTVSGLATQRQVVESLKFTVDQAENSLLVNQQASKQQKESITVLKSEIKELETSLEKYEELLDQLAQSKAIAKQVASYKQQLSQQQEVEAHYETAKQQVEHSAEVYQALENRWISNQAVVLAASLHVGESCPVCGSIDHPSKAEGSETEHVSKRQIDTAKLELMNKEQTFHTKQAELQQVMQRIEQSEAELHDQRVDLSRDYHKEQAELTDNVAELRSKREVLKQKKDEQNQAEKAMEDLAEKINKLEQQRNESKGELETKLALYNHVLTTVPENLQELSALKQQITSKETASQKLEHDWKSVQQKLQDAKNEKVKWESREMLEKQSLTDMKEKLDLSEASFAKRMIEEGFTSKENYMQVKLPTSTRQAIEQQLQVYAQTLHTLKSSVEELERSVEGKQPTDIEIMEQQVEALKTQYEEAFAHYNQSKAWEQAAQDLHNELETSKSREAELEKTYGKITNLYDIVRGQNHLKISFERYIQIEYLERIIHAANIRLRDLSNGQYELVRSDRQETRGKQSGLGIDVHDAYTGQTRDVKTLSGGEKFNASLCLALGMADVIQSFQGAVRMETMFIDEGFGALDEEAIQKAIDTLIALQQSGRMIGIISHIEEMKEAIPATLQVTKLKEGYSKTKFVLS</sequence>
<dbReference type="EMBL" id="CP015108">
    <property type="protein sequence ID" value="ARF13324.1"/>
    <property type="molecule type" value="Genomic_DNA"/>
</dbReference>
<feature type="coiled-coil region" evidence="4">
    <location>
        <begin position="559"/>
        <end position="709"/>
    </location>
</feature>
<dbReference type="InterPro" id="IPR038729">
    <property type="entry name" value="Rad50/SbcC_AAA"/>
</dbReference>
<evidence type="ECO:0000256" key="1">
    <source>
        <dbReference type="ARBA" id="ARBA00006930"/>
    </source>
</evidence>
<feature type="coiled-coil region" evidence="4">
    <location>
        <begin position="763"/>
        <end position="843"/>
    </location>
</feature>
<protein>
    <recommendedName>
        <fullName evidence="3">Nuclease SbcCD subunit C</fullName>
    </recommendedName>
</protein>
<dbReference type="Pfam" id="PF13558">
    <property type="entry name" value="SbcC_Walker_B"/>
    <property type="match status" value="1"/>
</dbReference>
<evidence type="ECO:0000256" key="4">
    <source>
        <dbReference type="SAM" id="Coils"/>
    </source>
</evidence>
<proteinExistence type="inferred from homology"/>
<evidence type="ECO:0000256" key="3">
    <source>
        <dbReference type="ARBA" id="ARBA00013368"/>
    </source>
</evidence>
<evidence type="ECO:0000313" key="7">
    <source>
        <dbReference type="Proteomes" id="UP000192486"/>
    </source>
</evidence>
<keyword evidence="4" id="KW-0175">Coiled coil</keyword>
<dbReference type="SUPFAM" id="SSF52540">
    <property type="entry name" value="P-loop containing nucleoside triphosphate hydrolases"/>
    <property type="match status" value="2"/>
</dbReference>
<feature type="domain" description="Rad50/SbcC-type AAA" evidence="5">
    <location>
        <begin position="6"/>
        <end position="208"/>
    </location>
</feature>
<gene>
    <name evidence="6" type="ORF">SporoS204_03485</name>
</gene>
<dbReference type="InterPro" id="IPR027417">
    <property type="entry name" value="P-loop_NTPase"/>
</dbReference>